<keyword evidence="3" id="KW-1185">Reference proteome</keyword>
<proteinExistence type="predicted"/>
<dbReference type="AlphaFoldDB" id="A0AA41SQ79"/>
<reference evidence="2" key="1">
    <citation type="submission" date="2022-03" db="EMBL/GenBank/DDBJ databases">
        <title>A functionally conserved STORR gene fusion in Papaver species that diverged 16.8 million years ago.</title>
        <authorList>
            <person name="Catania T."/>
        </authorList>
    </citation>
    <scope>NUCLEOTIDE SEQUENCE</scope>
    <source>
        <strain evidence="2">S-191538</strain>
    </source>
</reference>
<gene>
    <name evidence="2" type="ORF">MKW94_003642</name>
</gene>
<evidence type="ECO:0000313" key="2">
    <source>
        <dbReference type="EMBL" id="MCL7037898.1"/>
    </source>
</evidence>
<dbReference type="EMBL" id="JAJJMA010184509">
    <property type="protein sequence ID" value="MCL7037898.1"/>
    <property type="molecule type" value="Genomic_DNA"/>
</dbReference>
<dbReference type="Proteomes" id="UP001177140">
    <property type="component" value="Unassembled WGS sequence"/>
</dbReference>
<accession>A0AA41SQ79</accession>
<protein>
    <submittedName>
        <fullName evidence="2">Uncharacterized protein</fullName>
    </submittedName>
</protein>
<comment type="caution">
    <text evidence="2">The sequence shown here is derived from an EMBL/GenBank/DDBJ whole genome shotgun (WGS) entry which is preliminary data.</text>
</comment>
<organism evidence="2 3">
    <name type="scientific">Papaver nudicaule</name>
    <name type="common">Iceland poppy</name>
    <dbReference type="NCBI Taxonomy" id="74823"/>
    <lineage>
        <taxon>Eukaryota</taxon>
        <taxon>Viridiplantae</taxon>
        <taxon>Streptophyta</taxon>
        <taxon>Embryophyta</taxon>
        <taxon>Tracheophyta</taxon>
        <taxon>Spermatophyta</taxon>
        <taxon>Magnoliopsida</taxon>
        <taxon>Ranunculales</taxon>
        <taxon>Papaveraceae</taxon>
        <taxon>Papaveroideae</taxon>
        <taxon>Papaver</taxon>
    </lineage>
</organism>
<sequence length="150" mass="16672">MALSFPRLSWWLWRGKEKETTAASDGASPSLDLNSGVREPSSAKTPLRRTKKRQRRDERRIDKEYDMVIVPSDGDCLSGSESEDSDWSIGWMEPHGLDFTSDDEIESFAVLVPCYGRGNGAGTSTRAEDVSVDDLGNLRNQLLGCCKDRA</sequence>
<feature type="region of interest" description="Disordered" evidence="1">
    <location>
        <begin position="19"/>
        <end position="63"/>
    </location>
</feature>
<dbReference type="PANTHER" id="PTHR34464:SF3">
    <property type="entry name" value="OS09G0376300 PROTEIN"/>
    <property type="match status" value="1"/>
</dbReference>
<evidence type="ECO:0000313" key="3">
    <source>
        <dbReference type="Proteomes" id="UP001177140"/>
    </source>
</evidence>
<name>A0AA41SQ79_PAPNU</name>
<dbReference type="PANTHER" id="PTHR34464">
    <property type="entry name" value="OS09G0376300 PROTEIN"/>
    <property type="match status" value="1"/>
</dbReference>
<evidence type="ECO:0000256" key="1">
    <source>
        <dbReference type="SAM" id="MobiDB-lite"/>
    </source>
</evidence>